<evidence type="ECO:0000256" key="6">
    <source>
        <dbReference type="ARBA" id="ARBA00022989"/>
    </source>
</evidence>
<comment type="similarity">
    <text evidence="10">Belongs to the insect chemoreceptor superfamily. Heteromeric odorant receptor channel (TC 1.A.69) family.</text>
</comment>
<comment type="caution">
    <text evidence="10">Lacks conserved residue(s) required for the propagation of feature annotation.</text>
</comment>
<comment type="subcellular location">
    <subcellularLocation>
        <location evidence="1 10">Cell membrane</location>
        <topology evidence="1 10">Multi-pass membrane protein</topology>
    </subcellularLocation>
</comment>
<sequence>MGGGVDFWDHPYYKTVKRFTAAVGLWPGQSMKEIIMCRFGIFIVSVVQIGPQIMAFWKHRNDRKMVMDTISPFIVDLVFTVKLVNVCCHFKKLRYLLEQIREHWTIFSRNNGIYMLHYHSDFGRKLSVLYLVGVYVGWLCYTTEPLQRIIFYRLLNPNITAPKRFSMPMDFGPVNLAIWYYPLLFGSGFCVFVILTVVGSCDLLLFLCAEHACGMFKALGYAIEHLPPYDAAEKGDYSFEYMRRCAAIHRRAIDFAEHVRDIFLWSFFGVIGLNMLIMSITAVQVVINLNAMEKVIQYTSFVSMQMVHLFVECFSAQRVMDASFELKETLTNAKWYDASRRTQKLIPLMLIRSQTPIVLTAGKIIVMNMNTYAVVLKTAASYFTVFLVMQ</sequence>
<dbReference type="PANTHER" id="PTHR21137">
    <property type="entry name" value="ODORANT RECEPTOR"/>
    <property type="match status" value="1"/>
</dbReference>
<reference evidence="11" key="1">
    <citation type="submission" date="2019-02" db="EMBL/GenBank/DDBJ databases">
        <title>Genome of the parasitoid wasp Diachasma alloeum, an emerging model for ecological speciation and transitions to asexual reproduction.</title>
        <authorList>
            <person name="Robertson H.M."/>
            <person name="Walden K.K."/>
            <person name="Tvedte E.S."/>
            <person name="Hood G.R."/>
            <person name="Feder J.L."/>
            <person name="Forbes A.A."/>
            <person name="Logsdon J.M."/>
            <person name="Mcelroy K.E."/>
        </authorList>
    </citation>
    <scope>NUCLEOTIDE SEQUENCE [LARGE SCALE GENOMIC DNA]</scope>
    <source>
        <strain evidence="11">Michigan</strain>
    </source>
</reference>
<dbReference type="CTD" id="107044772"/>
<keyword evidence="6 10" id="KW-1133">Transmembrane helix</keyword>
<dbReference type="OrthoDB" id="7548151at2759"/>
<dbReference type="GO" id="GO:0005886">
    <property type="term" value="C:plasma membrane"/>
    <property type="evidence" value="ECO:0007669"/>
    <property type="project" value="UniProtKB-SubCell"/>
</dbReference>
<keyword evidence="3 10" id="KW-0716">Sensory transduction</keyword>
<keyword evidence="8 10" id="KW-0675">Receptor</keyword>
<dbReference type="Pfam" id="PF02949">
    <property type="entry name" value="7tm_6"/>
    <property type="match status" value="1"/>
</dbReference>
<evidence type="ECO:0000256" key="5">
    <source>
        <dbReference type="ARBA" id="ARBA00022725"/>
    </source>
</evidence>
<protein>
    <recommendedName>
        <fullName evidence="10">Odorant receptor</fullName>
    </recommendedName>
</protein>
<dbReference type="GO" id="GO:0005549">
    <property type="term" value="F:odorant binding"/>
    <property type="evidence" value="ECO:0007669"/>
    <property type="project" value="InterPro"/>
</dbReference>
<dbReference type="Proteomes" id="UP000297026">
    <property type="component" value="Unassembled WGS sequence"/>
</dbReference>
<dbReference type="InterPro" id="IPR004117">
    <property type="entry name" value="7tm6_olfct_rcpt"/>
</dbReference>
<gene>
    <name evidence="11" type="primary">Or144</name>
    <name evidence="11" type="ORF">DALL_DALL000407</name>
</gene>
<feature type="transmembrane region" description="Helical" evidence="10">
    <location>
        <begin position="126"/>
        <end position="144"/>
    </location>
</feature>
<keyword evidence="2" id="KW-1003">Cell membrane</keyword>
<keyword evidence="9 10" id="KW-0807">Transducer</keyword>
<name>A0A4E0RM36_9HYME</name>
<feature type="transmembrane region" description="Helical" evidence="10">
    <location>
        <begin position="372"/>
        <end position="389"/>
    </location>
</feature>
<evidence type="ECO:0000256" key="10">
    <source>
        <dbReference type="RuleBase" id="RU351113"/>
    </source>
</evidence>
<dbReference type="PANTHER" id="PTHR21137:SF35">
    <property type="entry name" value="ODORANT RECEPTOR 19A-RELATED"/>
    <property type="match status" value="1"/>
</dbReference>
<evidence type="ECO:0000256" key="1">
    <source>
        <dbReference type="ARBA" id="ARBA00004651"/>
    </source>
</evidence>
<evidence type="ECO:0000313" key="12">
    <source>
        <dbReference type="Proteomes" id="UP000297026"/>
    </source>
</evidence>
<keyword evidence="12" id="KW-1185">Reference proteome</keyword>
<evidence type="ECO:0000256" key="9">
    <source>
        <dbReference type="ARBA" id="ARBA00023224"/>
    </source>
</evidence>
<feature type="transmembrane region" description="Helical" evidence="10">
    <location>
        <begin position="39"/>
        <end position="57"/>
    </location>
</feature>
<evidence type="ECO:0000256" key="8">
    <source>
        <dbReference type="ARBA" id="ARBA00023170"/>
    </source>
</evidence>
<keyword evidence="4 10" id="KW-0812">Transmembrane</keyword>
<organism evidence="11 12">
    <name type="scientific">Diachasma alloeum</name>
    <dbReference type="NCBI Taxonomy" id="454923"/>
    <lineage>
        <taxon>Eukaryota</taxon>
        <taxon>Metazoa</taxon>
        <taxon>Ecdysozoa</taxon>
        <taxon>Arthropoda</taxon>
        <taxon>Hexapoda</taxon>
        <taxon>Insecta</taxon>
        <taxon>Pterygota</taxon>
        <taxon>Neoptera</taxon>
        <taxon>Endopterygota</taxon>
        <taxon>Hymenoptera</taxon>
        <taxon>Apocrita</taxon>
        <taxon>Ichneumonoidea</taxon>
        <taxon>Braconidae</taxon>
        <taxon>Opiinae</taxon>
        <taxon>Diachasma</taxon>
    </lineage>
</organism>
<dbReference type="AlphaFoldDB" id="A0A4E0RM36"/>
<keyword evidence="5 10" id="KW-0552">Olfaction</keyword>
<dbReference type="EMBL" id="ML159124">
    <property type="protein sequence ID" value="THK33199.1"/>
    <property type="molecule type" value="Genomic_DNA"/>
</dbReference>
<accession>A0A4E0RM36</accession>
<dbReference type="KEGG" id="dam:107044772"/>
<dbReference type="GeneID" id="107044772"/>
<keyword evidence="7 10" id="KW-0472">Membrane</keyword>
<evidence type="ECO:0000256" key="2">
    <source>
        <dbReference type="ARBA" id="ARBA00022475"/>
    </source>
</evidence>
<proteinExistence type="inferred from homology"/>
<evidence type="ECO:0000313" key="11">
    <source>
        <dbReference type="EMBL" id="THK33199.1"/>
    </source>
</evidence>
<dbReference type="GO" id="GO:0007165">
    <property type="term" value="P:signal transduction"/>
    <property type="evidence" value="ECO:0007669"/>
    <property type="project" value="UniProtKB-KW"/>
</dbReference>
<feature type="transmembrane region" description="Helical" evidence="10">
    <location>
        <begin position="178"/>
        <end position="207"/>
    </location>
</feature>
<evidence type="ECO:0000256" key="3">
    <source>
        <dbReference type="ARBA" id="ARBA00022606"/>
    </source>
</evidence>
<evidence type="ECO:0000256" key="4">
    <source>
        <dbReference type="ARBA" id="ARBA00022692"/>
    </source>
</evidence>
<feature type="transmembrane region" description="Helical" evidence="10">
    <location>
        <begin position="262"/>
        <end position="283"/>
    </location>
</feature>
<dbReference type="GO" id="GO:0004984">
    <property type="term" value="F:olfactory receptor activity"/>
    <property type="evidence" value="ECO:0007669"/>
    <property type="project" value="InterPro"/>
</dbReference>
<evidence type="ECO:0000256" key="7">
    <source>
        <dbReference type="ARBA" id="ARBA00023136"/>
    </source>
</evidence>